<organism evidence="2 3">
    <name type="scientific">Gracilinema caldarium (strain ATCC 51460 / DSM 7334 / H1)</name>
    <name type="common">Treponema caldarium</name>
    <dbReference type="NCBI Taxonomy" id="744872"/>
    <lineage>
        <taxon>Bacteria</taxon>
        <taxon>Pseudomonadati</taxon>
        <taxon>Spirochaetota</taxon>
        <taxon>Spirochaetia</taxon>
        <taxon>Spirochaetales</taxon>
        <taxon>Breznakiellaceae</taxon>
        <taxon>Gracilinema</taxon>
    </lineage>
</organism>
<keyword evidence="3" id="KW-1185">Reference proteome</keyword>
<gene>
    <name evidence="2" type="ordered locus">Spica_1080</name>
</gene>
<dbReference type="Pfam" id="PF25302">
    <property type="entry name" value="NADase_transloc"/>
    <property type="match status" value="1"/>
</dbReference>
<evidence type="ECO:0000313" key="2">
    <source>
        <dbReference type="EMBL" id="AEJ19228.1"/>
    </source>
</evidence>
<evidence type="ECO:0000313" key="3">
    <source>
        <dbReference type="Proteomes" id="UP000000503"/>
    </source>
</evidence>
<protein>
    <recommendedName>
        <fullName evidence="1">NAD glycohydrolase translocation F5/8 type C domain-containing protein</fullName>
    </recommendedName>
</protein>
<dbReference type="eggNOG" id="COG2304">
    <property type="taxonomic scope" value="Bacteria"/>
</dbReference>
<feature type="domain" description="NAD glycohydrolase translocation F5/8 type C" evidence="1">
    <location>
        <begin position="216"/>
        <end position="321"/>
    </location>
</feature>
<name>F8EYZ7_GRAC1</name>
<dbReference type="STRING" id="744872.Spica_1080"/>
<dbReference type="NCBIfam" id="NF047619">
    <property type="entry name" value="NADase_discoid"/>
    <property type="match status" value="1"/>
</dbReference>
<dbReference type="InterPro" id="IPR057561">
    <property type="entry name" value="NADase_transloc"/>
</dbReference>
<dbReference type="KEGG" id="scd:Spica_1080"/>
<evidence type="ECO:0000259" key="1">
    <source>
        <dbReference type="Pfam" id="PF25302"/>
    </source>
</evidence>
<dbReference type="AlphaFoldDB" id="F8EYZ7"/>
<accession>F8EYZ7</accession>
<dbReference type="OrthoDB" id="370758at2"/>
<sequence>MKGKMVSVFLIMLTVFLNAQELLWFPMDSTWFGANTGKKSTVQFIEYNDFKIIIYNKFLFFLNNTDNYDNFKSLLYEISEIIIDSSTGYRYYNAKHLGSKENTRIYLLQSKDYIIIIEKKIENNVVNLMYGFDHIENYKKSIEEMIEHRRRARVGDGFFEYEYIDSGIKSVDASSYLTETIANKMVDYKPAYLINRICKLQENIDVSFPIFDNFMRCWAEGVPGDGIGQWLEVEFTRFSDEIMILNGYVDFRNMSAYKNNNRLKKIRVESEQPKFSIEYTLPDYVAYHSVPLPQKTKKVKITILEVYKGLKYDDTCVTAIALPQERTRSIEEEKQEVIQYLRKIHVFEYLERYKKEIRNKN</sequence>
<dbReference type="EMBL" id="CP002868">
    <property type="protein sequence ID" value="AEJ19228.1"/>
    <property type="molecule type" value="Genomic_DNA"/>
</dbReference>
<proteinExistence type="predicted"/>
<dbReference type="RefSeq" id="WP_013968539.1">
    <property type="nucleotide sequence ID" value="NC_015732.1"/>
</dbReference>
<dbReference type="Proteomes" id="UP000000503">
    <property type="component" value="Chromosome"/>
</dbReference>
<reference evidence="3" key="1">
    <citation type="journal article" date="2013" name="Stand. Genomic Sci.">
        <title>Genome sequence of the thermophilic fresh-water bacterium Spirochaeta caldaria type strain (H1(T)), reclassification of Spirochaeta caldaria, Spirochaeta stenostrepta, and Spirochaeta zuelzerae in the genus Treponema as Treponema caldaria comb. nov., Treponema stenostrepta comb. nov., and Treponema zuelzerae comb. nov., and emendation of the genus Treponema.</title>
        <authorList>
            <person name="Abt B."/>
            <person name="Goker M."/>
            <person name="Scheuner C."/>
            <person name="Han C."/>
            <person name="Lu M."/>
            <person name="Misra M."/>
            <person name="Lapidus A."/>
            <person name="Nolan M."/>
            <person name="Lucas S."/>
            <person name="Hammon N."/>
            <person name="Deshpande S."/>
            <person name="Cheng J.F."/>
            <person name="Tapia R."/>
            <person name="Goodwin L.A."/>
            <person name="Pitluck S."/>
            <person name="Liolios K."/>
            <person name="Pagani I."/>
            <person name="Ivanova N."/>
            <person name="Mavromatis K."/>
            <person name="Mikhailova N."/>
            <person name="Huntemann M."/>
            <person name="Pati A."/>
            <person name="Chen A."/>
            <person name="Palaniappan K."/>
            <person name="Land M."/>
            <person name="Hauser L."/>
            <person name="Jeffries C.D."/>
            <person name="Rohde M."/>
            <person name="Spring S."/>
            <person name="Gronow S."/>
            <person name="Detter J.C."/>
            <person name="Bristow J."/>
            <person name="Eisen J.A."/>
            <person name="Markowitz V."/>
            <person name="Hugenholtz P."/>
            <person name="Kyrpides N.C."/>
            <person name="Woyke T."/>
            <person name="Klenk H.P."/>
        </authorList>
    </citation>
    <scope>NUCLEOTIDE SEQUENCE</scope>
    <source>
        <strain evidence="3">ATCC 51460 / DSM 7334 / H1</strain>
    </source>
</reference>
<dbReference type="HOGENOM" id="CLU_767134_0_0_12"/>